<sequence length="138" mass="15495">MKIMVITKNERLHFFTAYAPQTGCSEQVKEEFWTLLHEKTAEVPQEEMIVVAGDLNGHVGARKDGYKCHGGFGYGARNEDGERILEYACSHDLVITNTTLGSCTVDDQYDTTNRRTVRRARMSVKYAAGAANCVRCNR</sequence>
<protein>
    <submittedName>
        <fullName evidence="3">Endo/exonuclease/phosphatase domain-containing protein</fullName>
    </submittedName>
</protein>
<proteinExistence type="predicted"/>
<reference evidence="3" key="1">
    <citation type="submission" date="2017-02" db="UniProtKB">
        <authorList>
            <consortium name="WormBaseParasite"/>
        </authorList>
    </citation>
    <scope>IDENTIFICATION</scope>
</reference>
<evidence type="ECO:0000313" key="1">
    <source>
        <dbReference type="EMBL" id="VDL69699.1"/>
    </source>
</evidence>
<dbReference type="STRING" id="27835.A0A0N4XTY1"/>
<dbReference type="PANTHER" id="PTHR23227:SF67">
    <property type="entry name" value="CRANIOFACIAL DEVELOPMENT PROTEIN 2-LIKE"/>
    <property type="match status" value="1"/>
</dbReference>
<reference evidence="1 2" key="2">
    <citation type="submission" date="2018-11" db="EMBL/GenBank/DDBJ databases">
        <authorList>
            <consortium name="Pathogen Informatics"/>
        </authorList>
    </citation>
    <scope>NUCLEOTIDE SEQUENCE [LARGE SCALE GENOMIC DNA]</scope>
</reference>
<dbReference type="AlphaFoldDB" id="A0A0N4XTY1"/>
<accession>A0A0N4XTY1</accession>
<dbReference type="InterPro" id="IPR036691">
    <property type="entry name" value="Endo/exonu/phosph_ase_sf"/>
</dbReference>
<dbReference type="PANTHER" id="PTHR23227">
    <property type="entry name" value="BUCENTAUR RELATED"/>
    <property type="match status" value="1"/>
</dbReference>
<dbReference type="Proteomes" id="UP000271162">
    <property type="component" value="Unassembled WGS sequence"/>
</dbReference>
<dbReference type="SUPFAM" id="SSF56219">
    <property type="entry name" value="DNase I-like"/>
    <property type="match status" value="1"/>
</dbReference>
<keyword evidence="2" id="KW-1185">Reference proteome</keyword>
<dbReference type="WBParaSite" id="NBR_0000610901-mRNA-1">
    <property type="protein sequence ID" value="NBR_0000610901-mRNA-1"/>
    <property type="gene ID" value="NBR_0000610901"/>
</dbReference>
<evidence type="ECO:0000313" key="3">
    <source>
        <dbReference type="WBParaSite" id="NBR_0000610901-mRNA-1"/>
    </source>
</evidence>
<dbReference type="Gene3D" id="3.60.10.10">
    <property type="entry name" value="Endonuclease/exonuclease/phosphatase"/>
    <property type="match status" value="1"/>
</dbReference>
<dbReference type="EMBL" id="UYSL01019777">
    <property type="protein sequence ID" value="VDL69699.1"/>
    <property type="molecule type" value="Genomic_DNA"/>
</dbReference>
<dbReference type="InterPro" id="IPR027124">
    <property type="entry name" value="Swc5/CFDP1/2"/>
</dbReference>
<gene>
    <name evidence="1" type="ORF">NBR_LOCUS6110</name>
</gene>
<name>A0A0N4XTY1_NIPBR</name>
<dbReference type="OMA" id="KNEFWNT"/>
<organism evidence="3">
    <name type="scientific">Nippostrongylus brasiliensis</name>
    <name type="common">Rat hookworm</name>
    <dbReference type="NCBI Taxonomy" id="27835"/>
    <lineage>
        <taxon>Eukaryota</taxon>
        <taxon>Metazoa</taxon>
        <taxon>Ecdysozoa</taxon>
        <taxon>Nematoda</taxon>
        <taxon>Chromadorea</taxon>
        <taxon>Rhabditida</taxon>
        <taxon>Rhabditina</taxon>
        <taxon>Rhabditomorpha</taxon>
        <taxon>Strongyloidea</taxon>
        <taxon>Heligmosomidae</taxon>
        <taxon>Nippostrongylus</taxon>
    </lineage>
</organism>
<evidence type="ECO:0000313" key="2">
    <source>
        <dbReference type="Proteomes" id="UP000271162"/>
    </source>
</evidence>